<comment type="caution">
    <text evidence="6">The sequence shown here is derived from an EMBL/GenBank/DDBJ whole genome shotgun (WGS) entry which is preliminary data.</text>
</comment>
<dbReference type="Pfam" id="PF02902">
    <property type="entry name" value="Peptidase_C48"/>
    <property type="match status" value="1"/>
</dbReference>
<evidence type="ECO:0000256" key="1">
    <source>
        <dbReference type="ARBA" id="ARBA00005234"/>
    </source>
</evidence>
<keyword evidence="2" id="KW-0645">Protease</keyword>
<reference evidence="6 7" key="1">
    <citation type="submission" date="2021-05" db="EMBL/GenBank/DDBJ databases">
        <title>Genome Assembly of Synthetic Allotetraploid Brassica napus Reveals Homoeologous Exchanges between Subgenomes.</title>
        <authorList>
            <person name="Davis J.T."/>
        </authorList>
    </citation>
    <scope>NUCLEOTIDE SEQUENCE [LARGE SCALE GENOMIC DNA]</scope>
    <source>
        <strain evidence="7">cv. Da-Ae</strain>
        <tissue evidence="6">Seedling</tissue>
    </source>
</reference>
<gene>
    <name evidence="6" type="ORF">HID58_087531</name>
</gene>
<sequence>MRPDFRGKSEAINGGVYEIDTTLCNILQICAKGVIVRGVGSVKINVVTVQNLELIGQATVCSILCEVSDIPPIQDEVEDLQVAHMVSLIRDGFPFEINTWRGGVKASDAKKYKGGCGQGVNLDVPNLVRVLAKELHARGGPLLATFRTHISREMLLLKEEVLAASRVSSQGAMQDPAGGDGGISNCIPRNNGHGIQTTTSTFPSDLTATFQVPSPGAQLGGKDGGTLASSDEAPSEFDNTTVRKMYTIWLYADHVTPADSGDQHPSLPDAFKDDVATSGTDGVEDEPPARSGDNLDKGPAVDEDNVNLASSEPSYKAAAPQPIQMEVQHPPSSSPTSATDDIHQCHRWMTPTQRWGGTPHVPDLKDQGETPVNQLPSLVVETRASKRRRTPSVRFSSPEPVLKKIKGKGRGNKKPGPRKQKLQLELPPLPDVCTSSSTSPTKPTSTFETPTIVGWPFRWWIYPPLPFKILILKPPCREYDLGEVLLLPILFFSPFLNLRNRNLLEGIKSYDFMPASFVNALRGEYQQFSRVRDVGKFSFSSIFGDPCFPNMPWSDQVAVLYCPFQVDGRHWIGVVIDISQWRIHVLDCNRACLHEDKLETLLNPIVRLMPLLIRRNGGKDLNEAAMESTMPITRLDLPFCCEPTGVTVPLYVPNLYRICVPRHNIFFSLASFRVYIYARLSCVATHILLELHATDNMQQVANLSEETIAIAAQTYAVEAFAAFNPEHLNDFPIA</sequence>
<keyword evidence="7" id="KW-1185">Reference proteome</keyword>
<evidence type="ECO:0000313" key="6">
    <source>
        <dbReference type="EMBL" id="KAH0859270.1"/>
    </source>
</evidence>
<feature type="domain" description="Ubiquitin-like protease family profile" evidence="5">
    <location>
        <begin position="509"/>
        <end position="616"/>
    </location>
</feature>
<evidence type="ECO:0000256" key="3">
    <source>
        <dbReference type="ARBA" id="ARBA00022801"/>
    </source>
</evidence>
<protein>
    <recommendedName>
        <fullName evidence="5">Ubiquitin-like protease family profile domain-containing protein</fullName>
    </recommendedName>
</protein>
<evidence type="ECO:0000256" key="4">
    <source>
        <dbReference type="SAM" id="MobiDB-lite"/>
    </source>
</evidence>
<feature type="region of interest" description="Disordered" evidence="4">
    <location>
        <begin position="259"/>
        <end position="306"/>
    </location>
</feature>
<dbReference type="InterPro" id="IPR038765">
    <property type="entry name" value="Papain-like_cys_pep_sf"/>
</dbReference>
<feature type="region of interest" description="Disordered" evidence="4">
    <location>
        <begin position="171"/>
        <end position="238"/>
    </location>
</feature>
<feature type="region of interest" description="Disordered" evidence="4">
    <location>
        <begin position="384"/>
        <end position="445"/>
    </location>
</feature>
<keyword evidence="3" id="KW-0378">Hydrolase</keyword>
<comment type="similarity">
    <text evidence="1">Belongs to the peptidase C48 family.</text>
</comment>
<dbReference type="EMBL" id="JAGKQM010000019">
    <property type="protein sequence ID" value="KAH0859270.1"/>
    <property type="molecule type" value="Genomic_DNA"/>
</dbReference>
<name>A0ABQ7XTJ7_BRANA</name>
<evidence type="ECO:0000256" key="2">
    <source>
        <dbReference type="ARBA" id="ARBA00022670"/>
    </source>
</evidence>
<feature type="compositionally biased region" description="Basic residues" evidence="4">
    <location>
        <begin position="403"/>
        <end position="421"/>
    </location>
</feature>
<dbReference type="SUPFAM" id="SSF54001">
    <property type="entry name" value="Cysteine proteinases"/>
    <property type="match status" value="1"/>
</dbReference>
<feature type="compositionally biased region" description="Polar residues" evidence="4">
    <location>
        <begin position="193"/>
        <end position="212"/>
    </location>
</feature>
<proteinExistence type="inferred from homology"/>
<feature type="compositionally biased region" description="Low complexity" evidence="4">
    <location>
        <begin position="434"/>
        <end position="445"/>
    </location>
</feature>
<dbReference type="Proteomes" id="UP000824890">
    <property type="component" value="Unassembled WGS sequence"/>
</dbReference>
<accession>A0ABQ7XTJ7</accession>
<dbReference type="InterPro" id="IPR003653">
    <property type="entry name" value="Peptidase_C48_C"/>
</dbReference>
<evidence type="ECO:0000259" key="5">
    <source>
        <dbReference type="Pfam" id="PF02902"/>
    </source>
</evidence>
<organism evidence="6 7">
    <name type="scientific">Brassica napus</name>
    <name type="common">Rape</name>
    <dbReference type="NCBI Taxonomy" id="3708"/>
    <lineage>
        <taxon>Eukaryota</taxon>
        <taxon>Viridiplantae</taxon>
        <taxon>Streptophyta</taxon>
        <taxon>Embryophyta</taxon>
        <taxon>Tracheophyta</taxon>
        <taxon>Spermatophyta</taxon>
        <taxon>Magnoliopsida</taxon>
        <taxon>eudicotyledons</taxon>
        <taxon>Gunneridae</taxon>
        <taxon>Pentapetalae</taxon>
        <taxon>rosids</taxon>
        <taxon>malvids</taxon>
        <taxon>Brassicales</taxon>
        <taxon>Brassicaceae</taxon>
        <taxon>Brassiceae</taxon>
        <taxon>Brassica</taxon>
    </lineage>
</organism>
<evidence type="ECO:0000313" key="7">
    <source>
        <dbReference type="Proteomes" id="UP000824890"/>
    </source>
</evidence>